<evidence type="ECO:0000313" key="3">
    <source>
        <dbReference type="EMBL" id="KIM22074.1"/>
    </source>
</evidence>
<feature type="compositionally biased region" description="Polar residues" evidence="1">
    <location>
        <begin position="29"/>
        <end position="40"/>
    </location>
</feature>
<gene>
    <name evidence="3" type="ORF">M408DRAFT_293694</name>
</gene>
<dbReference type="InterPro" id="IPR038491">
    <property type="entry name" value="Velvet_dom_sf"/>
</dbReference>
<name>A0A0C3APU1_SERVB</name>
<dbReference type="HOGENOM" id="CLU_1372952_0_0_1"/>
<protein>
    <recommendedName>
        <fullName evidence="2">Velvet domain-containing protein</fullName>
    </recommendedName>
</protein>
<dbReference type="EMBL" id="KN824364">
    <property type="protein sequence ID" value="KIM22074.1"/>
    <property type="molecule type" value="Genomic_DNA"/>
</dbReference>
<dbReference type="Proteomes" id="UP000054097">
    <property type="component" value="Unassembled WGS sequence"/>
</dbReference>
<evidence type="ECO:0000313" key="4">
    <source>
        <dbReference type="Proteomes" id="UP000054097"/>
    </source>
</evidence>
<feature type="region of interest" description="Disordered" evidence="1">
    <location>
        <begin position="1"/>
        <end position="67"/>
    </location>
</feature>
<dbReference type="PROSITE" id="PS51821">
    <property type="entry name" value="VELVET"/>
    <property type="match status" value="1"/>
</dbReference>
<keyword evidence="4" id="KW-1185">Reference proteome</keyword>
<dbReference type="InterPro" id="IPR037525">
    <property type="entry name" value="Velvet_dom"/>
</dbReference>
<accession>A0A0C3APU1</accession>
<organism evidence="3 4">
    <name type="scientific">Serendipita vermifera MAFF 305830</name>
    <dbReference type="NCBI Taxonomy" id="933852"/>
    <lineage>
        <taxon>Eukaryota</taxon>
        <taxon>Fungi</taxon>
        <taxon>Dikarya</taxon>
        <taxon>Basidiomycota</taxon>
        <taxon>Agaricomycotina</taxon>
        <taxon>Agaricomycetes</taxon>
        <taxon>Sebacinales</taxon>
        <taxon>Serendipitaceae</taxon>
        <taxon>Serendipita</taxon>
    </lineage>
</organism>
<dbReference type="OrthoDB" id="5599552at2759"/>
<proteinExistence type="predicted"/>
<evidence type="ECO:0000256" key="1">
    <source>
        <dbReference type="SAM" id="MobiDB-lite"/>
    </source>
</evidence>
<feature type="domain" description="Velvet" evidence="2">
    <location>
        <begin position="1"/>
        <end position="199"/>
    </location>
</feature>
<evidence type="ECO:0000259" key="2">
    <source>
        <dbReference type="PROSITE" id="PS51821"/>
    </source>
</evidence>
<reference evidence="4" key="2">
    <citation type="submission" date="2015-01" db="EMBL/GenBank/DDBJ databases">
        <title>Evolutionary Origins and Diversification of the Mycorrhizal Mutualists.</title>
        <authorList>
            <consortium name="DOE Joint Genome Institute"/>
            <consortium name="Mycorrhizal Genomics Consortium"/>
            <person name="Kohler A."/>
            <person name="Kuo A."/>
            <person name="Nagy L.G."/>
            <person name="Floudas D."/>
            <person name="Copeland A."/>
            <person name="Barry K.W."/>
            <person name="Cichocki N."/>
            <person name="Veneault-Fourrey C."/>
            <person name="LaButti K."/>
            <person name="Lindquist E.A."/>
            <person name="Lipzen A."/>
            <person name="Lundell T."/>
            <person name="Morin E."/>
            <person name="Murat C."/>
            <person name="Riley R."/>
            <person name="Ohm R."/>
            <person name="Sun H."/>
            <person name="Tunlid A."/>
            <person name="Henrissat B."/>
            <person name="Grigoriev I.V."/>
            <person name="Hibbett D.S."/>
            <person name="Martin F."/>
        </authorList>
    </citation>
    <scope>NUCLEOTIDE SEQUENCE [LARGE SCALE GENOMIC DNA]</scope>
    <source>
        <strain evidence="4">MAFF 305830</strain>
    </source>
</reference>
<feature type="compositionally biased region" description="Basic and acidic residues" evidence="1">
    <location>
        <begin position="1"/>
        <end position="16"/>
    </location>
</feature>
<reference evidence="3 4" key="1">
    <citation type="submission" date="2014-04" db="EMBL/GenBank/DDBJ databases">
        <authorList>
            <consortium name="DOE Joint Genome Institute"/>
            <person name="Kuo A."/>
            <person name="Zuccaro A."/>
            <person name="Kohler A."/>
            <person name="Nagy L.G."/>
            <person name="Floudas D."/>
            <person name="Copeland A."/>
            <person name="Barry K.W."/>
            <person name="Cichocki N."/>
            <person name="Veneault-Fourrey C."/>
            <person name="LaButti K."/>
            <person name="Lindquist E.A."/>
            <person name="Lipzen A."/>
            <person name="Lundell T."/>
            <person name="Morin E."/>
            <person name="Murat C."/>
            <person name="Sun H."/>
            <person name="Tunlid A."/>
            <person name="Henrissat B."/>
            <person name="Grigoriev I.V."/>
            <person name="Hibbett D.S."/>
            <person name="Martin F."/>
            <person name="Nordberg H.P."/>
            <person name="Cantor M.N."/>
            <person name="Hua S.X."/>
        </authorList>
    </citation>
    <scope>NUCLEOTIDE SEQUENCE [LARGE SCALE GENOMIC DNA]</scope>
    <source>
        <strain evidence="3 4">MAFF 305830</strain>
    </source>
</reference>
<dbReference type="AlphaFoldDB" id="A0A0C3APU1"/>
<sequence length="199" mass="22529">MNPGEVIERPKSDKSRQWRSLRPHPMTAISCNDPQWSTALAQARARADEGGEPDSPQTSESDTNKDIVKDVESIEGDLGFGEMLRLESYLPREAPKWVYPYQDVTAHLSKRETAGHLIPSNENSEPAFYFVFSDLAIRNEGYFSLRFHIVNLDWRVDPQFSRPGTGFFSPLCDCVTDPFAVYSTKECVILSTMTAYNNI</sequence>
<dbReference type="Pfam" id="PF11754">
    <property type="entry name" value="Velvet"/>
    <property type="match status" value="1"/>
</dbReference>
<dbReference type="Gene3D" id="2.60.40.3960">
    <property type="entry name" value="Velvet domain"/>
    <property type="match status" value="1"/>
</dbReference>